<dbReference type="Pfam" id="PF01041">
    <property type="entry name" value="DegT_DnrJ_EryC1"/>
    <property type="match status" value="1"/>
</dbReference>
<keyword evidence="1 3" id="KW-0663">Pyridoxal phosphate</keyword>
<keyword evidence="4" id="KW-0032">Aminotransferase</keyword>
<dbReference type="InterPro" id="IPR015421">
    <property type="entry name" value="PyrdxlP-dep_Trfase_major"/>
</dbReference>
<accession>A0ABV5CRH2</accession>
<proteinExistence type="inferred from homology"/>
<dbReference type="SUPFAM" id="SSF53383">
    <property type="entry name" value="PLP-dependent transferases"/>
    <property type="match status" value="1"/>
</dbReference>
<reference evidence="4 5" key="1">
    <citation type="submission" date="2024-04" db="EMBL/GenBank/DDBJ databases">
        <title>Polymorphospora sp. isolated from Baiyangdian Lake in Xiong'an New Area.</title>
        <authorList>
            <person name="Zhang X."/>
            <person name="Liu J."/>
        </authorList>
    </citation>
    <scope>NUCLEOTIDE SEQUENCE [LARGE SCALE GENOMIC DNA]</scope>
    <source>
        <strain evidence="4 5">2-325</strain>
    </source>
</reference>
<sequence length="404" mass="42242">MSVKEPVLLGGRPLLTETPPLARPPLLREHGDLLAVFGDIVAGGTLTKGGHLAALEVELARFLGVAHAVAVSSCTSGLMLLMRGLSPGGAVVMPSFTFMASAHAARWNGLRPVFADIESGGFGLSASAASAAVDDRTVAILGVHVFGTPCDADALAEVAAARGVPLLLDAAPAFGAVYPDGTRVGGKGLAEVFSLSPTKPFTAGEGGIITTANEDLARELRTAREYGNPGTFDSLFVGLNARMPELSAALALHQLPGFPDLLARRLALVDRYRAALADVPGIEFPRVPPGATSTHKDLSLTIDPARFGLDRDTLVVALRAENVPTRNYFDPPVHRQTAYRQVASGPLPNTEARAAAVVAVPLYSGMTDDVVDRICAVVRRIQAHADGVAQAVRSTPRIRSVEHV</sequence>
<protein>
    <submittedName>
        <fullName evidence="4">DegT/DnrJ/EryC1/StrS family aminotransferase</fullName>
        <ecNumber evidence="4">2.6.1.-</ecNumber>
    </submittedName>
</protein>
<comment type="similarity">
    <text evidence="2 3">Belongs to the DegT/DnrJ/EryC1 family.</text>
</comment>
<dbReference type="InterPro" id="IPR015424">
    <property type="entry name" value="PyrdxlP-dep_Trfase"/>
</dbReference>
<keyword evidence="5" id="KW-1185">Reference proteome</keyword>
<dbReference type="GO" id="GO:0008483">
    <property type="term" value="F:transaminase activity"/>
    <property type="evidence" value="ECO:0007669"/>
    <property type="project" value="UniProtKB-KW"/>
</dbReference>
<evidence type="ECO:0000256" key="3">
    <source>
        <dbReference type="RuleBase" id="RU004508"/>
    </source>
</evidence>
<dbReference type="EC" id="2.6.1.-" evidence="4"/>
<dbReference type="Gene3D" id="3.90.1150.10">
    <property type="entry name" value="Aspartate Aminotransferase, domain 1"/>
    <property type="match status" value="1"/>
</dbReference>
<evidence type="ECO:0000256" key="1">
    <source>
        <dbReference type="ARBA" id="ARBA00022898"/>
    </source>
</evidence>
<evidence type="ECO:0000313" key="4">
    <source>
        <dbReference type="EMBL" id="MFB6394354.1"/>
    </source>
</evidence>
<dbReference type="PANTHER" id="PTHR30244">
    <property type="entry name" value="TRANSAMINASE"/>
    <property type="match status" value="1"/>
</dbReference>
<name>A0ABV5CRH2_9ACTN</name>
<comment type="caution">
    <text evidence="4">The sequence shown here is derived from an EMBL/GenBank/DDBJ whole genome shotgun (WGS) entry which is preliminary data.</text>
</comment>
<dbReference type="InterPro" id="IPR000653">
    <property type="entry name" value="DegT/StrS_aminotransferase"/>
</dbReference>
<dbReference type="Gene3D" id="3.40.640.10">
    <property type="entry name" value="Type I PLP-dependent aspartate aminotransferase-like (Major domain)"/>
    <property type="match status" value="1"/>
</dbReference>
<keyword evidence="4" id="KW-0808">Transferase</keyword>
<dbReference type="PIRSF" id="PIRSF000390">
    <property type="entry name" value="PLP_StrS"/>
    <property type="match status" value="1"/>
</dbReference>
<evidence type="ECO:0000313" key="5">
    <source>
        <dbReference type="Proteomes" id="UP001582793"/>
    </source>
</evidence>
<dbReference type="PANTHER" id="PTHR30244:SF9">
    <property type="entry name" value="PROTEIN RV3402C"/>
    <property type="match status" value="1"/>
</dbReference>
<dbReference type="RefSeq" id="WP_364217272.1">
    <property type="nucleotide sequence ID" value="NZ_JBCGDC010000035.1"/>
</dbReference>
<dbReference type="InterPro" id="IPR015422">
    <property type="entry name" value="PyrdxlP-dep_Trfase_small"/>
</dbReference>
<gene>
    <name evidence="4" type="ORF">AAFH96_14725</name>
</gene>
<dbReference type="CDD" id="cd00616">
    <property type="entry name" value="AHBA_syn"/>
    <property type="match status" value="1"/>
</dbReference>
<organism evidence="4 5">
    <name type="scientific">Polymorphospora lycopeni</name>
    <dbReference type="NCBI Taxonomy" id="3140240"/>
    <lineage>
        <taxon>Bacteria</taxon>
        <taxon>Bacillati</taxon>
        <taxon>Actinomycetota</taxon>
        <taxon>Actinomycetes</taxon>
        <taxon>Micromonosporales</taxon>
        <taxon>Micromonosporaceae</taxon>
        <taxon>Polymorphospora</taxon>
    </lineage>
</organism>
<evidence type="ECO:0000256" key="2">
    <source>
        <dbReference type="ARBA" id="ARBA00037999"/>
    </source>
</evidence>
<dbReference type="EMBL" id="JBCGDC010000035">
    <property type="protein sequence ID" value="MFB6394354.1"/>
    <property type="molecule type" value="Genomic_DNA"/>
</dbReference>
<dbReference type="Proteomes" id="UP001582793">
    <property type="component" value="Unassembled WGS sequence"/>
</dbReference>